<dbReference type="Pfam" id="PF24499">
    <property type="entry name" value="Ig_TMEM131L_4"/>
    <property type="match status" value="1"/>
</dbReference>
<dbReference type="InterPro" id="IPR045695">
    <property type="entry name" value="TMEM131-like_Ig_dom2"/>
</dbReference>
<dbReference type="Gene3D" id="2.60.40.10">
    <property type="entry name" value="Immunoglobulins"/>
    <property type="match status" value="1"/>
</dbReference>
<sequence>MSSVVEVWQAEDADFFMPSQAVEQHSNENVPREESSTFYIKESGRQLRFQPPSLEFGTQPVGLPRAETVYIYNPSQELPVSLLSVFTSSRHFHMPAFHRREDAYNITIFGLLLDCSLPNIFYNQPQGWCLESEEGRIALQISLSEKGEMPSHLDKLKPYVLENILVLLVLPPPGDAVLDPRIGVYMLNSGVKKLFVKEIQLLSRTDSSVALNEKLLQPSAANFTQVASLFCRRSLSAKNKGCSGQYGLQKLADRTVNVYPLLDVTRRWWDYELSCLVQVRQKQRGSEYVELWLSNPLPITFRITNISLSQQKHKLFKMVNLTKFLDIRSGCWNLLSLQLLNKPLPINVRTTVTLTTSVGLPLELHLQTLPAAAKEGDIIFESNQECERICPLRMSRAGRAEWQQSLLPESSSSLWWVDSSLASALCTRWHCSKELSCRWPRFPADHSSPLDFEATPVNFSKVKNFTLKNPTGSVVSVEIRTLSSYPAPIEALDMLTKWFNISPLAVNITTAEFSLLAGNHKESERGSVLRFLLQPWESRTVSVAFRPTEHKPLTSLLLIRNNLTVFDMVLVKGFGAKELLRVGGKLPGPTASLRFNVPQSTLMECRDGLRSSRPLFAIQKSFKVENAGELPLTIVSMNINGYICQGYGFEVQHCRSLRLDYNSSSEITIIFTPDFTSSWVIRDLTLVTERGSSFHFTLNVTLPHHMLPLCAQVVPGPSWEESFWVITLAFTCSSLAGVCLLAFHQAQHILSDFSTPSFRTIQNSIPRENPQIHSSSNGVSRGKGSCKNYTDTNHSSDKGKGRGSPAVANGTIRSQSSSKKNSGGSSQPLKKQTKVSLLYGRYKSSPATQCAPATFCNPPTERELDPEVCNYNSDILDAVLLPPDKKEHFRESREEDALPADMFPMETLSGLSENVPNKVPHPIAEIIQNEDCNRKNIGKRENAEEENTERDSSQKKHLEKDAELGVSATNTKGKKNMGRSRRKAAELVPELPENSIDMVTESEREPPRNVARNRIPKPELAKTGPNPDSPPKHSGEEIV</sequence>
<feature type="domain" description="Transmembrane protein 131-like N-terminal" evidence="8">
    <location>
        <begin position="47"/>
        <end position="100"/>
    </location>
</feature>
<evidence type="ECO:0000259" key="11">
    <source>
        <dbReference type="Pfam" id="PF24499"/>
    </source>
</evidence>
<dbReference type="PANTHER" id="PTHR22050">
    <property type="entry name" value="RW1 PROTEIN HOMOLOG"/>
    <property type="match status" value="1"/>
</dbReference>
<evidence type="ECO:0000256" key="4">
    <source>
        <dbReference type="ARBA" id="ARBA00022729"/>
    </source>
</evidence>
<dbReference type="Proteomes" id="UP000324632">
    <property type="component" value="Chromosome 4"/>
</dbReference>
<organism evidence="13 14">
    <name type="scientific">Triplophysa tibetana</name>
    <dbReference type="NCBI Taxonomy" id="1572043"/>
    <lineage>
        <taxon>Eukaryota</taxon>
        <taxon>Metazoa</taxon>
        <taxon>Chordata</taxon>
        <taxon>Craniata</taxon>
        <taxon>Vertebrata</taxon>
        <taxon>Euteleostomi</taxon>
        <taxon>Actinopterygii</taxon>
        <taxon>Neopterygii</taxon>
        <taxon>Teleostei</taxon>
        <taxon>Ostariophysi</taxon>
        <taxon>Cypriniformes</taxon>
        <taxon>Nemacheilidae</taxon>
        <taxon>Triplophysa</taxon>
    </lineage>
</organism>
<dbReference type="InterPro" id="IPR055436">
    <property type="entry name" value="Ig_TMEM131L_4"/>
</dbReference>
<dbReference type="GO" id="GO:0016020">
    <property type="term" value="C:membrane"/>
    <property type="evidence" value="ECO:0007669"/>
    <property type="project" value="UniProtKB-SubCell"/>
</dbReference>
<comment type="subcellular location">
    <subcellularLocation>
        <location evidence="1">Membrane</location>
        <topology evidence="1">Single-pass type I membrane protein</topology>
    </subcellularLocation>
</comment>
<evidence type="ECO:0000259" key="12">
    <source>
        <dbReference type="Pfam" id="PF24501"/>
    </source>
</evidence>
<feature type="domain" description="TMEM131L third Ig-like" evidence="10">
    <location>
        <begin position="276"/>
        <end position="367"/>
    </location>
</feature>
<feature type="compositionally biased region" description="Basic and acidic residues" evidence="7">
    <location>
        <begin position="949"/>
        <end position="963"/>
    </location>
</feature>
<evidence type="ECO:0000313" key="13">
    <source>
        <dbReference type="EMBL" id="KAA0722335.1"/>
    </source>
</evidence>
<dbReference type="PANTHER" id="PTHR22050:SF2">
    <property type="entry name" value="TRANSMEMBRANE PROTEIN 131-LIKE"/>
    <property type="match status" value="1"/>
</dbReference>
<evidence type="ECO:0000256" key="1">
    <source>
        <dbReference type="ARBA" id="ARBA00004479"/>
    </source>
</evidence>
<feature type="region of interest" description="Disordered" evidence="7">
    <location>
        <begin position="765"/>
        <end position="832"/>
    </location>
</feature>
<keyword evidence="3 13" id="KW-0812">Transmembrane</keyword>
<dbReference type="InterPro" id="IPR013783">
    <property type="entry name" value="Ig-like_fold"/>
</dbReference>
<comment type="similarity">
    <text evidence="2">Belongs to the TMEM131 family.</text>
</comment>
<protein>
    <submittedName>
        <fullName evidence="13">Transmembrane protein 131-like</fullName>
    </submittedName>
</protein>
<dbReference type="EMBL" id="SOYY01000004">
    <property type="protein sequence ID" value="KAA0722335.1"/>
    <property type="molecule type" value="Genomic_DNA"/>
</dbReference>
<dbReference type="AlphaFoldDB" id="A0A5A9PKJ8"/>
<dbReference type="InterPro" id="IPR022113">
    <property type="entry name" value="TMEM131L_N"/>
</dbReference>
<feature type="domain" description="TMEM131L fifth Ig-like" evidence="12">
    <location>
        <begin position="626"/>
        <end position="690"/>
    </location>
</feature>
<evidence type="ECO:0000256" key="5">
    <source>
        <dbReference type="ARBA" id="ARBA00022989"/>
    </source>
</evidence>
<gene>
    <name evidence="13" type="ORF">E1301_Tti007209</name>
</gene>
<evidence type="ECO:0000256" key="3">
    <source>
        <dbReference type="ARBA" id="ARBA00022692"/>
    </source>
</evidence>
<evidence type="ECO:0000259" key="10">
    <source>
        <dbReference type="Pfam" id="PF24498"/>
    </source>
</evidence>
<proteinExistence type="inferred from homology"/>
<evidence type="ECO:0000256" key="2">
    <source>
        <dbReference type="ARBA" id="ARBA00006682"/>
    </source>
</evidence>
<comment type="caution">
    <text evidence="13">The sequence shown here is derived from an EMBL/GenBank/DDBJ whole genome shotgun (WGS) entry which is preliminary data.</text>
</comment>
<feature type="domain" description="TMEM131L fourth Ig-like" evidence="11">
    <location>
        <begin position="450"/>
        <end position="576"/>
    </location>
</feature>
<dbReference type="Pfam" id="PF24498">
    <property type="entry name" value="Ig_TMEM131L_3"/>
    <property type="match status" value="1"/>
</dbReference>
<dbReference type="InterPro" id="IPR055437">
    <property type="entry name" value="TMEM131L_Ig_5"/>
</dbReference>
<dbReference type="Pfam" id="PF12371">
    <property type="entry name" value="TMEM131_like_N"/>
    <property type="match status" value="1"/>
</dbReference>
<feature type="compositionally biased region" description="Basic residues" evidence="7">
    <location>
        <begin position="972"/>
        <end position="982"/>
    </location>
</feature>
<keyword evidence="4" id="KW-0732">Signal</keyword>
<keyword evidence="5" id="KW-1133">Transmembrane helix</keyword>
<evidence type="ECO:0000259" key="8">
    <source>
        <dbReference type="Pfam" id="PF12371"/>
    </source>
</evidence>
<keyword evidence="14" id="KW-1185">Reference proteome</keyword>
<feature type="domain" description="Transmembrane protein 131-like second Ig-like" evidence="9">
    <location>
        <begin position="102"/>
        <end position="232"/>
    </location>
</feature>
<keyword evidence="6" id="KW-0472">Membrane</keyword>
<feature type="compositionally biased region" description="Basic and acidic residues" evidence="7">
    <location>
        <begin position="931"/>
        <end position="942"/>
    </location>
</feature>
<evidence type="ECO:0000256" key="6">
    <source>
        <dbReference type="ARBA" id="ARBA00023136"/>
    </source>
</evidence>
<dbReference type="Pfam" id="PF19532">
    <property type="entry name" value="Ig_TMEM131L_2nd"/>
    <property type="match status" value="1"/>
</dbReference>
<accession>A0A5A9PKJ8</accession>
<feature type="compositionally biased region" description="Basic and acidic residues" evidence="7">
    <location>
        <begin position="1030"/>
        <end position="1039"/>
    </location>
</feature>
<feature type="compositionally biased region" description="Low complexity" evidence="7">
    <location>
        <begin position="814"/>
        <end position="827"/>
    </location>
</feature>
<feature type="region of interest" description="Disordered" evidence="7">
    <location>
        <begin position="931"/>
        <end position="1039"/>
    </location>
</feature>
<evidence type="ECO:0000259" key="9">
    <source>
        <dbReference type="Pfam" id="PF19532"/>
    </source>
</evidence>
<reference evidence="13 14" key="1">
    <citation type="journal article" date="2019" name="Mol. Ecol. Resour.">
        <title>Chromosome-level genome assembly of Triplophysa tibetana, a fish adapted to the harsh high-altitude environment of the Tibetan Plateau.</title>
        <authorList>
            <person name="Yang X."/>
            <person name="Liu H."/>
            <person name="Ma Z."/>
            <person name="Zou Y."/>
            <person name="Zou M."/>
            <person name="Mao Y."/>
            <person name="Li X."/>
            <person name="Wang H."/>
            <person name="Chen T."/>
            <person name="Wang W."/>
            <person name="Yang R."/>
        </authorList>
    </citation>
    <scope>NUCLEOTIDE SEQUENCE [LARGE SCALE GENOMIC DNA]</scope>
    <source>
        <strain evidence="13">TTIB1903HZAU</strain>
        <tissue evidence="13">Muscle</tissue>
    </source>
</reference>
<dbReference type="InterPro" id="IPR039877">
    <property type="entry name" value="TMEM131-like"/>
</dbReference>
<dbReference type="InterPro" id="IPR055435">
    <property type="entry name" value="Ig_TMEM131L_3"/>
</dbReference>
<evidence type="ECO:0000313" key="14">
    <source>
        <dbReference type="Proteomes" id="UP000324632"/>
    </source>
</evidence>
<feature type="compositionally biased region" description="Polar residues" evidence="7">
    <location>
        <begin position="765"/>
        <end position="779"/>
    </location>
</feature>
<evidence type="ECO:0000256" key="7">
    <source>
        <dbReference type="SAM" id="MobiDB-lite"/>
    </source>
</evidence>
<name>A0A5A9PKJ8_9TELE</name>
<dbReference type="Pfam" id="PF24501">
    <property type="entry name" value="Ig_TMEM131L_5"/>
    <property type="match status" value="1"/>
</dbReference>